<dbReference type="EMBL" id="MN739448">
    <property type="protein sequence ID" value="QHT05049.1"/>
    <property type="molecule type" value="Genomic_DNA"/>
</dbReference>
<keyword evidence="2" id="KW-0472">Membrane</keyword>
<keyword evidence="2" id="KW-1133">Transmembrane helix</keyword>
<evidence type="ECO:0000313" key="3">
    <source>
        <dbReference type="EMBL" id="QHT05049.1"/>
    </source>
</evidence>
<dbReference type="AlphaFoldDB" id="A0A6C0CMX8"/>
<organism evidence="3">
    <name type="scientific">viral metagenome</name>
    <dbReference type="NCBI Taxonomy" id="1070528"/>
    <lineage>
        <taxon>unclassified sequences</taxon>
        <taxon>metagenomes</taxon>
        <taxon>organismal metagenomes</taxon>
    </lineage>
</organism>
<protein>
    <submittedName>
        <fullName evidence="3">Uncharacterized protein</fullName>
    </submittedName>
</protein>
<reference evidence="3" key="1">
    <citation type="journal article" date="2020" name="Nature">
        <title>Giant virus diversity and host interactions through global metagenomics.</title>
        <authorList>
            <person name="Schulz F."/>
            <person name="Roux S."/>
            <person name="Paez-Espino D."/>
            <person name="Jungbluth S."/>
            <person name="Walsh D.A."/>
            <person name="Denef V.J."/>
            <person name="McMahon K.D."/>
            <person name="Konstantinidis K.T."/>
            <person name="Eloe-Fadrosh E.A."/>
            <person name="Kyrpides N.C."/>
            <person name="Woyke T."/>
        </authorList>
    </citation>
    <scope>NUCLEOTIDE SEQUENCE</scope>
    <source>
        <strain evidence="3">GVMAG-M-3300021354-14</strain>
    </source>
</reference>
<evidence type="ECO:0000256" key="1">
    <source>
        <dbReference type="SAM" id="MobiDB-lite"/>
    </source>
</evidence>
<evidence type="ECO:0000256" key="2">
    <source>
        <dbReference type="SAM" id="Phobius"/>
    </source>
</evidence>
<proteinExistence type="predicted"/>
<feature type="region of interest" description="Disordered" evidence="1">
    <location>
        <begin position="33"/>
        <end position="61"/>
    </location>
</feature>
<name>A0A6C0CMX8_9ZZZZ</name>
<sequence>MTWKWWLFILFIICLALLVTGVVLFAYLPVSPQRRASKAPIPAKSSLPKFGGCNCGKRRPT</sequence>
<accession>A0A6C0CMX8</accession>
<feature type="transmembrane region" description="Helical" evidence="2">
    <location>
        <begin position="6"/>
        <end position="28"/>
    </location>
</feature>
<keyword evidence="2" id="KW-0812">Transmembrane</keyword>